<dbReference type="GO" id="GO:0016747">
    <property type="term" value="F:acyltransferase activity, transferring groups other than amino-acyl groups"/>
    <property type="evidence" value="ECO:0007669"/>
    <property type="project" value="InterPro"/>
</dbReference>
<evidence type="ECO:0000313" key="4">
    <source>
        <dbReference type="Proteomes" id="UP000663829"/>
    </source>
</evidence>
<dbReference type="PROSITE" id="PS51186">
    <property type="entry name" value="GNAT"/>
    <property type="match status" value="1"/>
</dbReference>
<dbReference type="PANTHER" id="PTHR47237:SF1">
    <property type="entry name" value="SLL0310 PROTEIN"/>
    <property type="match status" value="1"/>
</dbReference>
<sequence length="332" mass="39216">MCECHQDVVNETQCLEVNNHFSFWLYRDGKIETLNVVIRPMILKEIYDVKSILVECPFFKRSIIDFSIYCSFKPKHNYIMMSKNMILSHASITKWTEKYALLGIVFVRKDYRKFGLGELLTNYVLELIEQKCVSSIHANVLNDHLPFYIRYGFKASFTIIGFSGKLNEFLYFEPLKSQIIEEEDQIQIELFEITDILDLASYDRTIYPTYRINYFEQLREHTVSIAGYIAKSSKDGTIYGYVILNFSQDYIKCGPLYCENEHIAMRLLKQCAIDYDGIMLLCIPEDNRLAIKIFEKKGFKRTDIFHRVHLGNMFETDFQKVWSITDDWFCLL</sequence>
<dbReference type="EMBL" id="CAJNOQ010000651">
    <property type="protein sequence ID" value="CAF0824805.1"/>
    <property type="molecule type" value="Genomic_DNA"/>
</dbReference>
<proteinExistence type="predicted"/>
<accession>A0A813UDD8</accession>
<dbReference type="Pfam" id="PF18014">
    <property type="entry name" value="Acetyltransf_18"/>
    <property type="match status" value="1"/>
</dbReference>
<evidence type="ECO:0000259" key="1">
    <source>
        <dbReference type="PROSITE" id="PS51186"/>
    </source>
</evidence>
<dbReference type="PANTHER" id="PTHR47237">
    <property type="entry name" value="SLL0310 PROTEIN"/>
    <property type="match status" value="1"/>
</dbReference>
<evidence type="ECO:0000313" key="2">
    <source>
        <dbReference type="EMBL" id="CAF0824805.1"/>
    </source>
</evidence>
<evidence type="ECO:0000313" key="3">
    <source>
        <dbReference type="EMBL" id="CAF3611500.1"/>
    </source>
</evidence>
<dbReference type="Proteomes" id="UP000681722">
    <property type="component" value="Unassembled WGS sequence"/>
</dbReference>
<reference evidence="2" key="1">
    <citation type="submission" date="2021-02" db="EMBL/GenBank/DDBJ databases">
        <authorList>
            <person name="Nowell W R."/>
        </authorList>
    </citation>
    <scope>NUCLEOTIDE SEQUENCE</scope>
</reference>
<dbReference type="AlphaFoldDB" id="A0A813UDD8"/>
<keyword evidence="4" id="KW-1185">Reference proteome</keyword>
<dbReference type="InterPro" id="IPR052729">
    <property type="entry name" value="Acyl/Acetyltrans_Enzymes"/>
</dbReference>
<dbReference type="Pfam" id="PF13673">
    <property type="entry name" value="Acetyltransf_10"/>
    <property type="match status" value="1"/>
</dbReference>
<gene>
    <name evidence="2" type="ORF">GPM918_LOCUS4739</name>
    <name evidence="3" type="ORF">SRO942_LOCUS4740</name>
</gene>
<feature type="domain" description="N-acetyltransferase" evidence="1">
    <location>
        <begin position="36"/>
        <end position="176"/>
    </location>
</feature>
<name>A0A813UDD8_9BILA</name>
<dbReference type="OrthoDB" id="9978195at2759"/>
<comment type="caution">
    <text evidence="2">The sequence shown here is derived from an EMBL/GenBank/DDBJ whole genome shotgun (WGS) entry which is preliminary data.</text>
</comment>
<dbReference type="InterPro" id="IPR041496">
    <property type="entry name" value="YitH/HolE_GNAT"/>
</dbReference>
<organism evidence="2 4">
    <name type="scientific">Didymodactylos carnosus</name>
    <dbReference type="NCBI Taxonomy" id="1234261"/>
    <lineage>
        <taxon>Eukaryota</taxon>
        <taxon>Metazoa</taxon>
        <taxon>Spiralia</taxon>
        <taxon>Gnathifera</taxon>
        <taxon>Rotifera</taxon>
        <taxon>Eurotatoria</taxon>
        <taxon>Bdelloidea</taxon>
        <taxon>Philodinida</taxon>
        <taxon>Philodinidae</taxon>
        <taxon>Didymodactylos</taxon>
    </lineage>
</organism>
<dbReference type="InterPro" id="IPR000182">
    <property type="entry name" value="GNAT_dom"/>
</dbReference>
<dbReference type="Gene3D" id="3.40.630.90">
    <property type="match status" value="1"/>
</dbReference>
<dbReference type="EMBL" id="CAJOBC010000651">
    <property type="protein sequence ID" value="CAF3611500.1"/>
    <property type="molecule type" value="Genomic_DNA"/>
</dbReference>
<dbReference type="InterPro" id="IPR016181">
    <property type="entry name" value="Acyl_CoA_acyltransferase"/>
</dbReference>
<protein>
    <recommendedName>
        <fullName evidence="1">N-acetyltransferase domain-containing protein</fullName>
    </recommendedName>
</protein>
<dbReference type="Gene3D" id="3.40.630.30">
    <property type="match status" value="1"/>
</dbReference>
<dbReference type="Proteomes" id="UP000663829">
    <property type="component" value="Unassembled WGS sequence"/>
</dbReference>
<dbReference type="SUPFAM" id="SSF55729">
    <property type="entry name" value="Acyl-CoA N-acyltransferases (Nat)"/>
    <property type="match status" value="1"/>
</dbReference>